<organism evidence="2 3">
    <name type="scientific">Liparis tanakae</name>
    <name type="common">Tanaka's snailfish</name>
    <dbReference type="NCBI Taxonomy" id="230148"/>
    <lineage>
        <taxon>Eukaryota</taxon>
        <taxon>Metazoa</taxon>
        <taxon>Chordata</taxon>
        <taxon>Craniata</taxon>
        <taxon>Vertebrata</taxon>
        <taxon>Euteleostomi</taxon>
        <taxon>Actinopterygii</taxon>
        <taxon>Neopterygii</taxon>
        <taxon>Teleostei</taxon>
        <taxon>Neoteleostei</taxon>
        <taxon>Acanthomorphata</taxon>
        <taxon>Eupercaria</taxon>
        <taxon>Perciformes</taxon>
        <taxon>Cottioidei</taxon>
        <taxon>Cottales</taxon>
        <taxon>Liparidae</taxon>
        <taxon>Liparis</taxon>
    </lineage>
</organism>
<reference evidence="2 3" key="1">
    <citation type="submission" date="2019-03" db="EMBL/GenBank/DDBJ databases">
        <title>First draft genome of Liparis tanakae, snailfish: a comprehensive survey of snailfish specific genes.</title>
        <authorList>
            <person name="Kim W."/>
            <person name="Song I."/>
            <person name="Jeong J.-H."/>
            <person name="Kim D."/>
            <person name="Kim S."/>
            <person name="Ryu S."/>
            <person name="Song J.Y."/>
            <person name="Lee S.K."/>
        </authorList>
    </citation>
    <scope>NUCLEOTIDE SEQUENCE [LARGE SCALE GENOMIC DNA]</scope>
    <source>
        <tissue evidence="2">Muscle</tissue>
    </source>
</reference>
<accession>A0A4Z2HWL7</accession>
<evidence type="ECO:0000256" key="1">
    <source>
        <dbReference type="SAM" id="MobiDB-lite"/>
    </source>
</evidence>
<gene>
    <name evidence="2" type="ORF">EYF80_020433</name>
</gene>
<keyword evidence="3" id="KW-1185">Reference proteome</keyword>
<dbReference type="Proteomes" id="UP000314294">
    <property type="component" value="Unassembled WGS sequence"/>
</dbReference>
<dbReference type="EMBL" id="SRLO01000177">
    <property type="protein sequence ID" value="TNN69282.1"/>
    <property type="molecule type" value="Genomic_DNA"/>
</dbReference>
<feature type="compositionally biased region" description="Acidic residues" evidence="1">
    <location>
        <begin position="20"/>
        <end position="36"/>
    </location>
</feature>
<protein>
    <submittedName>
        <fullName evidence="2">Uncharacterized protein</fullName>
    </submittedName>
</protein>
<evidence type="ECO:0000313" key="2">
    <source>
        <dbReference type="EMBL" id="TNN69282.1"/>
    </source>
</evidence>
<dbReference type="AlphaFoldDB" id="A0A4Z2HWL7"/>
<proteinExistence type="predicted"/>
<comment type="caution">
    <text evidence="2">The sequence shown here is derived from an EMBL/GenBank/DDBJ whole genome shotgun (WGS) entry which is preliminary data.</text>
</comment>
<sequence>MEGHGPSATLSRQILFSAETAEEEEEEDVEEEEEEEAFEKRCFLLSDGEIRTCSRLPAGWRTPVAFVALDHSCGPTGSPIHIQFGSSLGREQCARTERRAPPCLRGHLCAAEDPYSDQAASPLVECSGSMASASVQPISSVFTSAGSCCGFGDKDSGKSGP</sequence>
<feature type="region of interest" description="Disordered" evidence="1">
    <location>
        <begin position="1"/>
        <end position="36"/>
    </location>
</feature>
<name>A0A4Z2HWL7_9TELE</name>
<evidence type="ECO:0000313" key="3">
    <source>
        <dbReference type="Proteomes" id="UP000314294"/>
    </source>
</evidence>